<reference evidence="1 2" key="1">
    <citation type="submission" date="2015-03" db="EMBL/GenBank/DDBJ databases">
        <title>Genome assembly of Sandaracinus amylolyticus DSM 53668.</title>
        <authorList>
            <person name="Sharma G."/>
            <person name="Subramanian S."/>
        </authorList>
    </citation>
    <scope>NUCLEOTIDE SEQUENCE [LARGE SCALE GENOMIC DNA]</scope>
    <source>
        <strain evidence="1 2">DSM 53668</strain>
    </source>
</reference>
<protein>
    <recommendedName>
        <fullName evidence="3">Tail sheath protein subtilisin-like domain-containing protein</fullName>
    </recommendedName>
</protein>
<name>A0A0F6W355_9BACT</name>
<dbReference type="Pfam" id="PF10758">
    <property type="entry name" value="DUF2586"/>
    <property type="match status" value="1"/>
</dbReference>
<gene>
    <name evidence="1" type="ORF">DB32_003226</name>
</gene>
<dbReference type="AlphaFoldDB" id="A0A0F6W355"/>
<organism evidence="1 2">
    <name type="scientific">Sandaracinus amylolyticus</name>
    <dbReference type="NCBI Taxonomy" id="927083"/>
    <lineage>
        <taxon>Bacteria</taxon>
        <taxon>Pseudomonadati</taxon>
        <taxon>Myxococcota</taxon>
        <taxon>Polyangia</taxon>
        <taxon>Polyangiales</taxon>
        <taxon>Sandaracinaceae</taxon>
        <taxon>Sandaracinus</taxon>
    </lineage>
</organism>
<evidence type="ECO:0008006" key="3">
    <source>
        <dbReference type="Google" id="ProtNLM"/>
    </source>
</evidence>
<dbReference type="InterPro" id="IPR019694">
    <property type="entry name" value="Phage_HP1_Orf23"/>
</dbReference>
<dbReference type="EMBL" id="CP011125">
    <property type="protein sequence ID" value="AKF06077.1"/>
    <property type="molecule type" value="Genomic_DNA"/>
</dbReference>
<proteinExistence type="predicted"/>
<keyword evidence="2" id="KW-1185">Reference proteome</keyword>
<dbReference type="KEGG" id="samy:DB32_003226"/>
<dbReference type="STRING" id="927083.DB32_003226"/>
<sequence>MSQPAVRQTELDGALGILPPSSGDMLAVLGVSSTGPVATPAAYGSVSALVADFGSGPLVEAAARHIETTGNRVIVVRTGQTTSGDVGTIDDDDVAGTSVITETTGNAPVDDYEIVVEIVTGGTRGTTGITYRTSLDGGRTWGAVTALGTATALAIPGTGVSFDLAAGTLVAGDTWSCRTTAPAPNGTELGAAIDALRVSALPWELLHIATPLDATLFDTVETAFSSLASSGKYRAWIASVRMPNAGETEAQYLTAQSTAFASKATKVGELCAGACKLVSSVSRRTYRRPVSFVVASREANVPHHINIADINLGPITGCSIRDENGNPDEHDESINPGLDDARFTVLRTWEGIAGVYVNRPRIFSAEGSDFDIMPKRRVMNLARRATRAYLQRRLNQPIQVDRTTGFILEEEAQEIEAGGNAALAGVLSGAPKASGWSMVLSRTDNLLSTKTLTVTDRIVPLAYVEFIEEQIGFENPALQVQAVG</sequence>
<accession>A0A0F6W355</accession>
<dbReference type="InterPro" id="IPR036278">
    <property type="entry name" value="Sialidase_sf"/>
</dbReference>
<dbReference type="Proteomes" id="UP000034883">
    <property type="component" value="Chromosome"/>
</dbReference>
<evidence type="ECO:0000313" key="2">
    <source>
        <dbReference type="Proteomes" id="UP000034883"/>
    </source>
</evidence>
<dbReference type="OrthoDB" id="2078336at2"/>
<dbReference type="RefSeq" id="WP_157069075.1">
    <property type="nucleotide sequence ID" value="NZ_CP011125.1"/>
</dbReference>
<evidence type="ECO:0000313" key="1">
    <source>
        <dbReference type="EMBL" id="AKF06077.1"/>
    </source>
</evidence>
<dbReference type="SUPFAM" id="SSF50939">
    <property type="entry name" value="Sialidases"/>
    <property type="match status" value="1"/>
</dbReference>